<sequence length="69" mass="7891">MVNIAWVVPSLGVFNNSQGDLVIEKPLSFIDLEALPNNFSFNVSFGIINLEEHRQYKLNFQIIDPEQKV</sequence>
<name>A0A8X8KJH6_STAHO</name>
<dbReference type="AlphaFoldDB" id="A0A8X8KJH6"/>
<reference evidence="1 2" key="1">
    <citation type="submission" date="2022-06" db="EMBL/GenBank/DDBJ databases">
        <title>Staphylococcus hominis ShoR14 genome sequence.</title>
        <authorList>
            <person name="Yeo C.C."/>
            <person name="Chew C.H."/>
            <person name="Che Hamzah A.M."/>
            <person name="Al-Trad E.I."/>
        </authorList>
    </citation>
    <scope>NUCLEOTIDE SEQUENCE [LARGE SCALE GENOMIC DNA]</scope>
    <source>
        <strain evidence="1 2">ShoR14</strain>
    </source>
</reference>
<accession>A0A8X8KJH6</accession>
<evidence type="ECO:0000313" key="1">
    <source>
        <dbReference type="EMBL" id="MCM5673111.1"/>
    </source>
</evidence>
<feature type="non-terminal residue" evidence="1">
    <location>
        <position position="69"/>
    </location>
</feature>
<evidence type="ECO:0000313" key="2">
    <source>
        <dbReference type="Proteomes" id="UP000665944"/>
    </source>
</evidence>
<gene>
    <name evidence="1" type="ORF">J7T32_010205</name>
</gene>
<protein>
    <submittedName>
        <fullName evidence="1">Uncharacterized protein</fullName>
    </submittedName>
</protein>
<keyword evidence="2" id="KW-1185">Reference proteome</keyword>
<comment type="caution">
    <text evidence="1">The sequence shown here is derived from an EMBL/GenBank/DDBJ whole genome shotgun (WGS) entry which is preliminary data.</text>
</comment>
<dbReference type="EMBL" id="JAGHKT020000019">
    <property type="protein sequence ID" value="MCM5673111.1"/>
    <property type="molecule type" value="Genomic_DNA"/>
</dbReference>
<dbReference type="Proteomes" id="UP000665944">
    <property type="component" value="Unassembled WGS sequence"/>
</dbReference>
<proteinExistence type="predicted"/>
<organism evidence="1 2">
    <name type="scientific">Staphylococcus hominis</name>
    <dbReference type="NCBI Taxonomy" id="1290"/>
    <lineage>
        <taxon>Bacteria</taxon>
        <taxon>Bacillati</taxon>
        <taxon>Bacillota</taxon>
        <taxon>Bacilli</taxon>
        <taxon>Bacillales</taxon>
        <taxon>Staphylococcaceae</taxon>
        <taxon>Staphylococcus</taxon>
    </lineage>
</organism>